<gene>
    <name evidence="6" type="ORF">JFN93_11000</name>
</gene>
<dbReference type="GO" id="GO:0005524">
    <property type="term" value="F:ATP binding"/>
    <property type="evidence" value="ECO:0007669"/>
    <property type="project" value="UniProtKB-KW"/>
</dbReference>
<dbReference type="Gene3D" id="1.10.8.60">
    <property type="match status" value="1"/>
</dbReference>
<sequence length="315" mass="35464">MEETLAEIERRLLPGIFQQIDQVAPRNTPVLLLGEAGTGQGMVAHAIHEISARRTRPLIQVNCASLPPDMMEGELFGREHDGTGVRQPGRLEAADRATIFLDEIGAMPWALQDKMHRFIRDGALPRPGISRNSKLDVRFIAASNRKLAEEVRLGRFREELFRMLSVDTITLPPLNQRKKDLPSLVDYFVAKFNRKYGKNIRVISEETRDAFQRYRWPGNLLELESVVERAVIISQGSTLQVANWFAGCAATEAPAGLEVKVLADLEHDWILQALGKTDWHIEGNNGAAAHLGLNPSTLRARMRKYGIFRREGKTR</sequence>
<keyword evidence="7" id="KW-1185">Reference proteome</keyword>
<evidence type="ECO:0000256" key="1">
    <source>
        <dbReference type="ARBA" id="ARBA00022741"/>
    </source>
</evidence>
<dbReference type="Pfam" id="PF02954">
    <property type="entry name" value="HTH_8"/>
    <property type="match status" value="1"/>
</dbReference>
<dbReference type="InterPro" id="IPR009057">
    <property type="entry name" value="Homeodomain-like_sf"/>
</dbReference>
<organism evidence="6 7">
    <name type="scientific">Geomesophilobacter sediminis</name>
    <dbReference type="NCBI Taxonomy" id="2798584"/>
    <lineage>
        <taxon>Bacteria</taxon>
        <taxon>Pseudomonadati</taxon>
        <taxon>Thermodesulfobacteriota</taxon>
        <taxon>Desulfuromonadia</taxon>
        <taxon>Geobacterales</taxon>
        <taxon>Geobacteraceae</taxon>
        <taxon>Geomesophilobacter</taxon>
    </lineage>
</organism>
<dbReference type="Pfam" id="PF00158">
    <property type="entry name" value="Sigma54_activat"/>
    <property type="match status" value="1"/>
</dbReference>
<dbReference type="InterPro" id="IPR002078">
    <property type="entry name" value="Sigma_54_int"/>
</dbReference>
<dbReference type="EMBL" id="JAEMHM010000008">
    <property type="protein sequence ID" value="MBJ6725237.1"/>
    <property type="molecule type" value="Genomic_DNA"/>
</dbReference>
<dbReference type="AlphaFoldDB" id="A0A8J7IYH9"/>
<evidence type="ECO:0000313" key="7">
    <source>
        <dbReference type="Proteomes" id="UP000636888"/>
    </source>
</evidence>
<evidence type="ECO:0000256" key="3">
    <source>
        <dbReference type="ARBA" id="ARBA00023015"/>
    </source>
</evidence>
<dbReference type="RefSeq" id="WP_199384129.1">
    <property type="nucleotide sequence ID" value="NZ_JAEMHM010000008.1"/>
</dbReference>
<evidence type="ECO:0000313" key="6">
    <source>
        <dbReference type="EMBL" id="MBJ6725237.1"/>
    </source>
</evidence>
<dbReference type="PANTHER" id="PTHR32071">
    <property type="entry name" value="TRANSCRIPTIONAL REGULATORY PROTEIN"/>
    <property type="match status" value="1"/>
</dbReference>
<keyword evidence="1" id="KW-0547">Nucleotide-binding</keyword>
<dbReference type="SUPFAM" id="SSF46689">
    <property type="entry name" value="Homeodomain-like"/>
    <property type="match status" value="1"/>
</dbReference>
<dbReference type="PROSITE" id="PS50045">
    <property type="entry name" value="SIGMA54_INTERACT_4"/>
    <property type="match status" value="1"/>
</dbReference>
<dbReference type="Gene3D" id="3.40.50.300">
    <property type="entry name" value="P-loop containing nucleotide triphosphate hydrolases"/>
    <property type="match status" value="1"/>
</dbReference>
<dbReference type="Gene3D" id="1.10.10.60">
    <property type="entry name" value="Homeodomain-like"/>
    <property type="match status" value="1"/>
</dbReference>
<evidence type="ECO:0000256" key="2">
    <source>
        <dbReference type="ARBA" id="ARBA00022840"/>
    </source>
</evidence>
<evidence type="ECO:0000256" key="4">
    <source>
        <dbReference type="ARBA" id="ARBA00023163"/>
    </source>
</evidence>
<comment type="caution">
    <text evidence="6">The sequence shown here is derived from an EMBL/GenBank/DDBJ whole genome shotgun (WGS) entry which is preliminary data.</text>
</comment>
<dbReference type="Proteomes" id="UP000636888">
    <property type="component" value="Unassembled WGS sequence"/>
</dbReference>
<dbReference type="InterPro" id="IPR027417">
    <property type="entry name" value="P-loop_NTPase"/>
</dbReference>
<dbReference type="Pfam" id="PF25601">
    <property type="entry name" value="AAA_lid_14"/>
    <property type="match status" value="1"/>
</dbReference>
<feature type="domain" description="Sigma-54 factor interaction" evidence="5">
    <location>
        <begin position="16"/>
        <end position="232"/>
    </location>
</feature>
<dbReference type="InterPro" id="IPR058031">
    <property type="entry name" value="AAA_lid_NorR"/>
</dbReference>
<keyword evidence="2" id="KW-0067">ATP-binding</keyword>
<reference evidence="6" key="1">
    <citation type="submission" date="2020-12" db="EMBL/GenBank/DDBJ databases">
        <title>Geomonas sp. Red875, isolated from river sediment.</title>
        <authorList>
            <person name="Xu Z."/>
            <person name="Zhang Z."/>
            <person name="Masuda Y."/>
            <person name="Itoh H."/>
            <person name="Senoo K."/>
        </authorList>
    </citation>
    <scope>NUCLEOTIDE SEQUENCE</scope>
    <source>
        <strain evidence="6">Red875</strain>
    </source>
</reference>
<dbReference type="GO" id="GO:0043565">
    <property type="term" value="F:sequence-specific DNA binding"/>
    <property type="evidence" value="ECO:0007669"/>
    <property type="project" value="InterPro"/>
</dbReference>
<protein>
    <submittedName>
        <fullName evidence="6">Sigma-54-dependent Fis family transcriptional regulator</fullName>
    </submittedName>
</protein>
<evidence type="ECO:0000259" key="5">
    <source>
        <dbReference type="PROSITE" id="PS50045"/>
    </source>
</evidence>
<proteinExistence type="predicted"/>
<dbReference type="CDD" id="cd00009">
    <property type="entry name" value="AAA"/>
    <property type="match status" value="1"/>
</dbReference>
<accession>A0A8J7IYH9</accession>
<dbReference type="SUPFAM" id="SSF52540">
    <property type="entry name" value="P-loop containing nucleoside triphosphate hydrolases"/>
    <property type="match status" value="1"/>
</dbReference>
<dbReference type="InterPro" id="IPR002197">
    <property type="entry name" value="HTH_Fis"/>
</dbReference>
<keyword evidence="3" id="KW-0805">Transcription regulation</keyword>
<name>A0A8J7IYH9_9BACT</name>
<keyword evidence="4" id="KW-0804">Transcription</keyword>
<dbReference type="GO" id="GO:0006355">
    <property type="term" value="P:regulation of DNA-templated transcription"/>
    <property type="evidence" value="ECO:0007669"/>
    <property type="project" value="InterPro"/>
</dbReference>